<feature type="transmembrane region" description="Helical" evidence="8">
    <location>
        <begin position="6"/>
        <end position="29"/>
    </location>
</feature>
<comment type="function">
    <text evidence="8">Probably functions as a manganese efflux pump.</text>
</comment>
<keyword evidence="6 8" id="KW-0472">Membrane</keyword>
<name>A0ABW4MQV7_9BACI</name>
<evidence type="ECO:0000256" key="5">
    <source>
        <dbReference type="ARBA" id="ARBA00023065"/>
    </source>
</evidence>
<organism evidence="9 10">
    <name type="scientific">Fredinandcohnia salidurans</name>
    <dbReference type="NCBI Taxonomy" id="2595041"/>
    <lineage>
        <taxon>Bacteria</taxon>
        <taxon>Bacillati</taxon>
        <taxon>Bacillota</taxon>
        <taxon>Bacilli</taxon>
        <taxon>Bacillales</taxon>
        <taxon>Bacillaceae</taxon>
        <taxon>Fredinandcohnia</taxon>
    </lineage>
</organism>
<dbReference type="InterPro" id="IPR022929">
    <property type="entry name" value="Put_MntP"/>
</dbReference>
<dbReference type="InterPro" id="IPR003810">
    <property type="entry name" value="Mntp/YtaF"/>
</dbReference>
<feature type="transmembrane region" description="Helical" evidence="8">
    <location>
        <begin position="103"/>
        <end position="131"/>
    </location>
</feature>
<dbReference type="Pfam" id="PF02659">
    <property type="entry name" value="Mntp"/>
    <property type="match status" value="1"/>
</dbReference>
<keyword evidence="2 8" id="KW-1003">Cell membrane</keyword>
<dbReference type="PANTHER" id="PTHR35529:SF1">
    <property type="entry name" value="MANGANESE EFFLUX PUMP MNTP-RELATED"/>
    <property type="match status" value="1"/>
</dbReference>
<dbReference type="HAMAP" id="MF_01521">
    <property type="entry name" value="MntP_pump"/>
    <property type="match status" value="1"/>
</dbReference>
<reference evidence="10" key="1">
    <citation type="journal article" date="2019" name="Int. J. Syst. Evol. Microbiol.">
        <title>The Global Catalogue of Microorganisms (GCM) 10K type strain sequencing project: providing services to taxonomists for standard genome sequencing and annotation.</title>
        <authorList>
            <consortium name="The Broad Institute Genomics Platform"/>
            <consortium name="The Broad Institute Genome Sequencing Center for Infectious Disease"/>
            <person name="Wu L."/>
            <person name="Ma J."/>
        </authorList>
    </citation>
    <scope>NUCLEOTIDE SEQUENCE [LARGE SCALE GENOMIC DNA]</scope>
    <source>
        <strain evidence="10">CCUG 15531</strain>
    </source>
</reference>
<keyword evidence="4 8" id="KW-1133">Transmembrane helix</keyword>
<comment type="subcellular location">
    <subcellularLocation>
        <location evidence="8">Cell membrane</location>
        <topology evidence="8">Multi-pass membrane protein</topology>
    </subcellularLocation>
</comment>
<keyword evidence="10" id="KW-1185">Reference proteome</keyword>
<sequence length="188" mass="20311">MDITAFLGEIITLFIMAFALGMDAFSVGLGMGLIRLRLKQILTIGITIGLFHMWMPLAGMMIGHFLSDTFGAIATYVGAGLLLFLGLQMIISSFKDDDGDKRMITPVGFGLFIFALSVSLDSFSVGLSLGIYGAKTIMVILMFGVVSMVLSWVGLLLGRKVQHWLGTYSEVLGGCILLVFGVKLLFPL</sequence>
<feature type="transmembrane region" description="Helical" evidence="8">
    <location>
        <begin position="137"/>
        <end position="158"/>
    </location>
</feature>
<dbReference type="Proteomes" id="UP001597227">
    <property type="component" value="Unassembled WGS sequence"/>
</dbReference>
<gene>
    <name evidence="8" type="primary">mntP</name>
    <name evidence="9" type="ORF">ACFSFW_16910</name>
</gene>
<evidence type="ECO:0000256" key="8">
    <source>
        <dbReference type="HAMAP-Rule" id="MF_01521"/>
    </source>
</evidence>
<comment type="similarity">
    <text evidence="8">Belongs to the MntP (TC 9.B.29) family.</text>
</comment>
<feature type="transmembrane region" description="Helical" evidence="8">
    <location>
        <begin position="72"/>
        <end position="91"/>
    </location>
</feature>
<feature type="transmembrane region" description="Helical" evidence="8">
    <location>
        <begin position="165"/>
        <end position="186"/>
    </location>
</feature>
<evidence type="ECO:0000313" key="10">
    <source>
        <dbReference type="Proteomes" id="UP001597227"/>
    </source>
</evidence>
<keyword evidence="5 8" id="KW-0406">Ion transport</keyword>
<dbReference type="RefSeq" id="WP_304213849.1">
    <property type="nucleotide sequence ID" value="NZ_JBHUEK010000025.1"/>
</dbReference>
<keyword evidence="1 8" id="KW-0813">Transport</keyword>
<protein>
    <recommendedName>
        <fullName evidence="8">Putative manganese efflux pump MntP</fullName>
    </recommendedName>
</protein>
<feature type="transmembrane region" description="Helical" evidence="8">
    <location>
        <begin position="41"/>
        <end position="66"/>
    </location>
</feature>
<accession>A0ABW4MQV7</accession>
<dbReference type="EMBL" id="JBHUEK010000025">
    <property type="protein sequence ID" value="MFD1780347.1"/>
    <property type="molecule type" value="Genomic_DNA"/>
</dbReference>
<comment type="caution">
    <text evidence="9">The sequence shown here is derived from an EMBL/GenBank/DDBJ whole genome shotgun (WGS) entry which is preliminary data.</text>
</comment>
<evidence type="ECO:0000256" key="6">
    <source>
        <dbReference type="ARBA" id="ARBA00023136"/>
    </source>
</evidence>
<evidence type="ECO:0000256" key="4">
    <source>
        <dbReference type="ARBA" id="ARBA00022989"/>
    </source>
</evidence>
<evidence type="ECO:0000256" key="1">
    <source>
        <dbReference type="ARBA" id="ARBA00022448"/>
    </source>
</evidence>
<dbReference type="PANTHER" id="PTHR35529">
    <property type="entry name" value="MANGANESE EFFLUX PUMP MNTP-RELATED"/>
    <property type="match status" value="1"/>
</dbReference>
<keyword evidence="7 8" id="KW-0464">Manganese</keyword>
<keyword evidence="3 8" id="KW-0812">Transmembrane</keyword>
<evidence type="ECO:0000313" key="9">
    <source>
        <dbReference type="EMBL" id="MFD1780347.1"/>
    </source>
</evidence>
<evidence type="ECO:0000256" key="2">
    <source>
        <dbReference type="ARBA" id="ARBA00022475"/>
    </source>
</evidence>
<proteinExistence type="inferred from homology"/>
<evidence type="ECO:0000256" key="3">
    <source>
        <dbReference type="ARBA" id="ARBA00022692"/>
    </source>
</evidence>
<evidence type="ECO:0000256" key="7">
    <source>
        <dbReference type="ARBA" id="ARBA00023211"/>
    </source>
</evidence>